<protein>
    <submittedName>
        <fullName evidence="2">Uncharacterized protein</fullName>
    </submittedName>
</protein>
<accession>A0ABW3PNJ4</accession>
<keyword evidence="1" id="KW-0812">Transmembrane</keyword>
<reference evidence="3" key="1">
    <citation type="journal article" date="2019" name="Int. J. Syst. Evol. Microbiol.">
        <title>The Global Catalogue of Microorganisms (GCM) 10K type strain sequencing project: providing services to taxonomists for standard genome sequencing and annotation.</title>
        <authorList>
            <consortium name="The Broad Institute Genomics Platform"/>
            <consortium name="The Broad Institute Genome Sequencing Center for Infectious Disease"/>
            <person name="Wu L."/>
            <person name="Ma J."/>
        </authorList>
    </citation>
    <scope>NUCLEOTIDE SEQUENCE [LARGE SCALE GENOMIC DNA]</scope>
    <source>
        <strain evidence="3">CCUG 53519</strain>
    </source>
</reference>
<sequence>MSDITHNKAWTAVALKMPAASVALLAVLNGELYGFITTNQRTRGRVRRGIPLSFEGKIVRAVGARVADRVSRELAVNLAVLGL</sequence>
<dbReference type="InterPro" id="IPR038084">
    <property type="entry name" value="PduO/GlcC-like_sf"/>
</dbReference>
<dbReference type="Proteomes" id="UP001597169">
    <property type="component" value="Unassembled WGS sequence"/>
</dbReference>
<name>A0ABW3PNJ4_9BACL</name>
<keyword evidence="1" id="KW-0472">Membrane</keyword>
<dbReference type="RefSeq" id="WP_372490925.1">
    <property type="nucleotide sequence ID" value="NZ_JBHTKX010000001.1"/>
</dbReference>
<organism evidence="2 3">
    <name type="scientific">Paenibacillus provencensis</name>
    <dbReference type="NCBI Taxonomy" id="441151"/>
    <lineage>
        <taxon>Bacteria</taxon>
        <taxon>Bacillati</taxon>
        <taxon>Bacillota</taxon>
        <taxon>Bacilli</taxon>
        <taxon>Bacillales</taxon>
        <taxon>Paenibacillaceae</taxon>
        <taxon>Paenibacillus</taxon>
    </lineage>
</organism>
<keyword evidence="3" id="KW-1185">Reference proteome</keyword>
<evidence type="ECO:0000256" key="1">
    <source>
        <dbReference type="SAM" id="Phobius"/>
    </source>
</evidence>
<dbReference type="EMBL" id="JBHTKX010000001">
    <property type="protein sequence ID" value="MFD1127617.1"/>
    <property type="molecule type" value="Genomic_DNA"/>
</dbReference>
<comment type="caution">
    <text evidence="2">The sequence shown here is derived from an EMBL/GenBank/DDBJ whole genome shotgun (WGS) entry which is preliminary data.</text>
</comment>
<evidence type="ECO:0000313" key="2">
    <source>
        <dbReference type="EMBL" id="MFD1127617.1"/>
    </source>
</evidence>
<keyword evidence="1" id="KW-1133">Transmembrane helix</keyword>
<dbReference type="Gene3D" id="3.30.450.150">
    <property type="entry name" value="Haem-degrading domain"/>
    <property type="match status" value="1"/>
</dbReference>
<evidence type="ECO:0000313" key="3">
    <source>
        <dbReference type="Proteomes" id="UP001597169"/>
    </source>
</evidence>
<gene>
    <name evidence="2" type="ORF">ACFQ3J_05415</name>
</gene>
<feature type="transmembrane region" description="Helical" evidence="1">
    <location>
        <begin position="20"/>
        <end position="38"/>
    </location>
</feature>
<proteinExistence type="predicted"/>